<dbReference type="Proteomes" id="UP000053372">
    <property type="component" value="Unassembled WGS sequence"/>
</dbReference>
<accession>A0A0V7ZMA3</accession>
<keyword evidence="10" id="KW-1185">Reference proteome</keyword>
<keyword evidence="5 6" id="KW-0472">Membrane</keyword>
<protein>
    <recommendedName>
        <fullName evidence="6">TVP38/TMEM64 family membrane protein</fullName>
    </recommendedName>
</protein>
<feature type="transmembrane region" description="Helical" evidence="6">
    <location>
        <begin position="145"/>
        <end position="165"/>
    </location>
</feature>
<evidence type="ECO:0000313" key="8">
    <source>
        <dbReference type="EMBL" id="KST65329.1"/>
    </source>
</evidence>
<reference evidence="9 10" key="1">
    <citation type="journal article" date="2015" name="Genome Announc.">
        <title>Draft Genome of the Euendolithic (true boring) Cyanobacterium Mastigocoleus testarum strain BC008.</title>
        <authorList>
            <person name="Guida B.S."/>
            <person name="Garcia-Pichel F."/>
        </authorList>
    </citation>
    <scope>NUCLEOTIDE SEQUENCE [LARGE SCALE GENOMIC DNA]</scope>
    <source>
        <strain evidence="9 10">BC008</strain>
    </source>
</reference>
<evidence type="ECO:0000256" key="4">
    <source>
        <dbReference type="ARBA" id="ARBA00022989"/>
    </source>
</evidence>
<dbReference type="PANTHER" id="PTHR12677:SF59">
    <property type="entry name" value="GOLGI APPARATUS MEMBRANE PROTEIN TVP38-RELATED"/>
    <property type="match status" value="1"/>
</dbReference>
<evidence type="ECO:0000256" key="6">
    <source>
        <dbReference type="RuleBase" id="RU366058"/>
    </source>
</evidence>
<evidence type="ECO:0000256" key="5">
    <source>
        <dbReference type="ARBA" id="ARBA00023136"/>
    </source>
</evidence>
<dbReference type="InterPro" id="IPR015414">
    <property type="entry name" value="TMEM64"/>
</dbReference>
<dbReference type="RefSeq" id="WP_058184000.1">
    <property type="nucleotide sequence ID" value="NZ_LMTZ01000106.1"/>
</dbReference>
<feature type="transmembrane region" description="Helical" evidence="6">
    <location>
        <begin position="55"/>
        <end position="73"/>
    </location>
</feature>
<name>A0A0V7ZMA3_9CYAN</name>
<comment type="similarity">
    <text evidence="6">Belongs to the TVP38/TMEM64 family.</text>
</comment>
<dbReference type="AlphaFoldDB" id="A0A0V7ZMA3"/>
<evidence type="ECO:0000256" key="3">
    <source>
        <dbReference type="ARBA" id="ARBA00022692"/>
    </source>
</evidence>
<proteinExistence type="inferred from homology"/>
<dbReference type="EMBL" id="LMTZ01000109">
    <property type="protein sequence ID" value="KST65329.1"/>
    <property type="molecule type" value="Genomic_DNA"/>
</dbReference>
<keyword evidence="4 6" id="KW-1133">Transmembrane helix</keyword>
<dbReference type="InterPro" id="IPR032816">
    <property type="entry name" value="VTT_dom"/>
</dbReference>
<feature type="domain" description="VTT" evidence="7">
    <location>
        <begin position="78"/>
        <end position="194"/>
    </location>
</feature>
<dbReference type="EMBL" id="LMTZ01000106">
    <property type="protein sequence ID" value="KST65617.1"/>
    <property type="molecule type" value="Genomic_DNA"/>
</dbReference>
<dbReference type="GO" id="GO:0005886">
    <property type="term" value="C:plasma membrane"/>
    <property type="evidence" value="ECO:0007669"/>
    <property type="project" value="UniProtKB-SubCell"/>
</dbReference>
<keyword evidence="3 6" id="KW-0812">Transmembrane</keyword>
<keyword evidence="2 6" id="KW-1003">Cell membrane</keyword>
<feature type="transmembrane region" description="Helical" evidence="6">
    <location>
        <begin position="22"/>
        <end position="43"/>
    </location>
</feature>
<gene>
    <name evidence="8" type="ORF">BC008_21270</name>
    <name evidence="9" type="ORF">BC008_21815</name>
</gene>
<evidence type="ECO:0000313" key="10">
    <source>
        <dbReference type="Proteomes" id="UP000053372"/>
    </source>
</evidence>
<sequence length="203" mass="22964">MNFKFKIKKIFRLIKKSNFKKILFPIIFAVFIYILITVGLKFIGLERAQIWIKNTGNWAPILFVILCIMSLVLAPLSGSSLFITGGTLFGKEFAFILSFVASIIGCSINFWISKKFGRRVVCHFLGKNNLGELDKFISRLRSRHSILYITFIMPLSQDIVSYAVGLTKIKYTHFLISLIFSATVVVGGYIYIGSSLLEVLISN</sequence>
<feature type="transmembrane region" description="Helical" evidence="6">
    <location>
        <begin position="171"/>
        <end position="192"/>
    </location>
</feature>
<evidence type="ECO:0000256" key="1">
    <source>
        <dbReference type="ARBA" id="ARBA00004651"/>
    </source>
</evidence>
<comment type="caution">
    <text evidence="9">The sequence shown here is derived from an EMBL/GenBank/DDBJ whole genome shotgun (WGS) entry which is preliminary data.</text>
</comment>
<evidence type="ECO:0000256" key="2">
    <source>
        <dbReference type="ARBA" id="ARBA00022475"/>
    </source>
</evidence>
<dbReference type="PANTHER" id="PTHR12677">
    <property type="entry name" value="GOLGI APPARATUS MEMBRANE PROTEIN TVP38-RELATED"/>
    <property type="match status" value="1"/>
</dbReference>
<organism evidence="9 10">
    <name type="scientific">Mastigocoleus testarum BC008</name>
    <dbReference type="NCBI Taxonomy" id="371196"/>
    <lineage>
        <taxon>Bacteria</taxon>
        <taxon>Bacillati</taxon>
        <taxon>Cyanobacteriota</taxon>
        <taxon>Cyanophyceae</taxon>
        <taxon>Nostocales</taxon>
        <taxon>Hapalosiphonaceae</taxon>
        <taxon>Mastigocoleus</taxon>
    </lineage>
</organism>
<comment type="subcellular location">
    <subcellularLocation>
        <location evidence="1 6">Cell membrane</location>
        <topology evidence="1 6">Multi-pass membrane protein</topology>
    </subcellularLocation>
</comment>
<feature type="transmembrane region" description="Helical" evidence="6">
    <location>
        <begin position="93"/>
        <end position="112"/>
    </location>
</feature>
<dbReference type="Pfam" id="PF09335">
    <property type="entry name" value="VTT_dom"/>
    <property type="match status" value="1"/>
</dbReference>
<evidence type="ECO:0000259" key="7">
    <source>
        <dbReference type="Pfam" id="PF09335"/>
    </source>
</evidence>
<evidence type="ECO:0000313" key="9">
    <source>
        <dbReference type="EMBL" id="KST65617.1"/>
    </source>
</evidence>